<gene>
    <name evidence="1" type="ORF">L3Y34_013754</name>
</gene>
<dbReference type="EMBL" id="CP090896">
    <property type="protein sequence ID" value="ULT85210.1"/>
    <property type="molecule type" value="Genomic_DNA"/>
</dbReference>
<reference evidence="1 2" key="1">
    <citation type="submission" date="2022-05" db="EMBL/GenBank/DDBJ databases">
        <title>Chromosome-level reference genomes for two strains of Caenorhabditis briggsae: an improved platform for comparative genomics.</title>
        <authorList>
            <person name="Stevens L."/>
            <person name="Andersen E.C."/>
        </authorList>
    </citation>
    <scope>NUCLEOTIDE SEQUENCE [LARGE SCALE GENOMIC DNA]</scope>
    <source>
        <strain evidence="1">QX1410_ONT</strain>
        <tissue evidence="1">Whole-organism</tissue>
    </source>
</reference>
<evidence type="ECO:0000313" key="2">
    <source>
        <dbReference type="Proteomes" id="UP000827892"/>
    </source>
</evidence>
<dbReference type="AlphaFoldDB" id="A0AAE9CXE2"/>
<name>A0AAE9CXE2_CAEBR</name>
<dbReference type="OMA" id="CAHYENI"/>
<evidence type="ECO:0000313" key="1">
    <source>
        <dbReference type="EMBL" id="ULT85210.1"/>
    </source>
</evidence>
<sequence>MFAVPANPPRELLYSKDFIQNVKGFLRCLHKLMSHPRAKLPDNYSILYSLICYYTAIVNAPNVPSSKDNIRLFKEGLKVCAHYENIVARAIPGGKTVAEALAEIAEELRRNNK</sequence>
<accession>A0AAE9CXE2</accession>
<organism evidence="1 2">
    <name type="scientific">Caenorhabditis briggsae</name>
    <dbReference type="NCBI Taxonomy" id="6238"/>
    <lineage>
        <taxon>Eukaryota</taxon>
        <taxon>Metazoa</taxon>
        <taxon>Ecdysozoa</taxon>
        <taxon>Nematoda</taxon>
        <taxon>Chromadorea</taxon>
        <taxon>Rhabditida</taxon>
        <taxon>Rhabditina</taxon>
        <taxon>Rhabditomorpha</taxon>
        <taxon>Rhabditoidea</taxon>
        <taxon>Rhabditidae</taxon>
        <taxon>Peloderinae</taxon>
        <taxon>Caenorhabditis</taxon>
    </lineage>
</organism>
<protein>
    <submittedName>
        <fullName evidence="1">Uncharacterized protein</fullName>
    </submittedName>
</protein>
<dbReference type="Proteomes" id="UP000827892">
    <property type="component" value="Chromosome X"/>
</dbReference>
<proteinExistence type="predicted"/>
<dbReference type="KEGG" id="cbr:CBG_08931"/>